<feature type="domain" description="Uroporphyrinogen decarboxylase (URO-D)" evidence="10">
    <location>
        <begin position="30"/>
        <end position="39"/>
    </location>
</feature>
<evidence type="ECO:0000256" key="6">
    <source>
        <dbReference type="ARBA" id="ARBA00023244"/>
    </source>
</evidence>
<feature type="binding site" evidence="7">
    <location>
        <position position="158"/>
    </location>
    <ligand>
        <name>substrate</name>
    </ligand>
</feature>
<comment type="caution">
    <text evidence="7">Lacks conserved residue(s) required for the propagation of feature annotation.</text>
</comment>
<comment type="pathway">
    <text evidence="1 7 8">Porphyrin-containing compound metabolism; protoporphyrin-IX biosynthesis; coproporphyrinogen-III from 5-aminolevulinate: step 4/4.</text>
</comment>
<feature type="binding site" evidence="7">
    <location>
        <position position="324"/>
    </location>
    <ligand>
        <name>substrate</name>
    </ligand>
</feature>
<keyword evidence="6 7" id="KW-0627">Porphyrin biosynthesis</keyword>
<protein>
    <recommendedName>
        <fullName evidence="3 7">Uroporphyrinogen decarboxylase</fullName>
        <shortName evidence="7">UPD</shortName>
        <shortName evidence="7">URO-D</shortName>
        <ecNumber evidence="3 7">4.1.1.37</ecNumber>
    </recommendedName>
</protein>
<comment type="function">
    <text evidence="7">Catalyzes the decarboxylation of four acetate groups of uroporphyrinogen-III to yield coproporphyrinogen-III.</text>
</comment>
<evidence type="ECO:0000256" key="5">
    <source>
        <dbReference type="ARBA" id="ARBA00023239"/>
    </source>
</evidence>
<evidence type="ECO:0000256" key="2">
    <source>
        <dbReference type="ARBA" id="ARBA00009935"/>
    </source>
</evidence>
<evidence type="ECO:0000256" key="1">
    <source>
        <dbReference type="ARBA" id="ARBA00004804"/>
    </source>
</evidence>
<dbReference type="Proteomes" id="UP000697710">
    <property type="component" value="Unassembled WGS sequence"/>
</dbReference>
<dbReference type="CDD" id="cd00717">
    <property type="entry name" value="URO-D"/>
    <property type="match status" value="1"/>
</dbReference>
<evidence type="ECO:0000313" key="11">
    <source>
        <dbReference type="EMBL" id="MCA9729777.1"/>
    </source>
</evidence>
<dbReference type="EC" id="4.1.1.37" evidence="3 7"/>
<name>A0A956RRM8_UNCEI</name>
<dbReference type="GO" id="GO:0005829">
    <property type="term" value="C:cytosol"/>
    <property type="evidence" value="ECO:0007669"/>
    <property type="project" value="TreeGrafter"/>
</dbReference>
<evidence type="ECO:0000259" key="10">
    <source>
        <dbReference type="PROSITE" id="PS00906"/>
    </source>
</evidence>
<dbReference type="AlphaFoldDB" id="A0A956RRM8"/>
<dbReference type="Pfam" id="PF01208">
    <property type="entry name" value="URO-D"/>
    <property type="match status" value="1"/>
</dbReference>
<dbReference type="Gene3D" id="3.20.20.210">
    <property type="match status" value="1"/>
</dbReference>
<dbReference type="NCBIfam" id="TIGR01464">
    <property type="entry name" value="hemE"/>
    <property type="match status" value="1"/>
</dbReference>
<comment type="subunit">
    <text evidence="7">Homodimer.</text>
</comment>
<dbReference type="PANTHER" id="PTHR21091">
    <property type="entry name" value="METHYLTETRAHYDROFOLATE:HOMOCYSTEINE METHYLTRANSFERASE RELATED"/>
    <property type="match status" value="1"/>
</dbReference>
<evidence type="ECO:0000256" key="7">
    <source>
        <dbReference type="HAMAP-Rule" id="MF_00218"/>
    </source>
</evidence>
<dbReference type="EMBL" id="JAGQHR010000837">
    <property type="protein sequence ID" value="MCA9729777.1"/>
    <property type="molecule type" value="Genomic_DNA"/>
</dbReference>
<evidence type="ECO:0000313" key="12">
    <source>
        <dbReference type="Proteomes" id="UP000697710"/>
    </source>
</evidence>
<evidence type="ECO:0000256" key="8">
    <source>
        <dbReference type="RuleBase" id="RU000554"/>
    </source>
</evidence>
<reference evidence="11" key="2">
    <citation type="journal article" date="2021" name="Microbiome">
        <title>Successional dynamics and alternative stable states in a saline activated sludge microbial community over 9 years.</title>
        <authorList>
            <person name="Wang Y."/>
            <person name="Ye J."/>
            <person name="Ju F."/>
            <person name="Liu L."/>
            <person name="Boyd J.A."/>
            <person name="Deng Y."/>
            <person name="Parks D.H."/>
            <person name="Jiang X."/>
            <person name="Yin X."/>
            <person name="Woodcroft B.J."/>
            <person name="Tyson G.W."/>
            <person name="Hugenholtz P."/>
            <person name="Polz M.F."/>
            <person name="Zhang T."/>
        </authorList>
    </citation>
    <scope>NUCLEOTIDE SEQUENCE</scope>
    <source>
        <strain evidence="11">HKST-UBA01</strain>
    </source>
</reference>
<dbReference type="SUPFAM" id="SSF51726">
    <property type="entry name" value="UROD/MetE-like"/>
    <property type="match status" value="1"/>
</dbReference>
<evidence type="ECO:0000256" key="9">
    <source>
        <dbReference type="RuleBase" id="RU004169"/>
    </source>
</evidence>
<dbReference type="GO" id="GO:0006782">
    <property type="term" value="P:protoporphyrinogen IX biosynthetic process"/>
    <property type="evidence" value="ECO:0007669"/>
    <property type="project" value="UniProtKB-UniRule"/>
</dbReference>
<feature type="binding site" evidence="7">
    <location>
        <position position="84"/>
    </location>
    <ligand>
        <name>substrate</name>
    </ligand>
</feature>
<dbReference type="PANTHER" id="PTHR21091:SF169">
    <property type="entry name" value="UROPORPHYRINOGEN DECARBOXYLASE"/>
    <property type="match status" value="1"/>
</dbReference>
<reference evidence="11" key="1">
    <citation type="submission" date="2020-04" db="EMBL/GenBank/DDBJ databases">
        <authorList>
            <person name="Zhang T."/>
        </authorList>
    </citation>
    <scope>NUCLEOTIDE SEQUENCE</scope>
    <source>
        <strain evidence="11">HKST-UBA01</strain>
    </source>
</reference>
<comment type="catalytic activity">
    <reaction evidence="7 8">
        <text>uroporphyrinogen III + 4 H(+) = coproporphyrinogen III + 4 CO2</text>
        <dbReference type="Rhea" id="RHEA:19865"/>
        <dbReference type="ChEBI" id="CHEBI:15378"/>
        <dbReference type="ChEBI" id="CHEBI:16526"/>
        <dbReference type="ChEBI" id="CHEBI:57308"/>
        <dbReference type="ChEBI" id="CHEBI:57309"/>
        <dbReference type="EC" id="4.1.1.37"/>
    </reaction>
</comment>
<proteinExistence type="inferred from homology"/>
<dbReference type="InterPro" id="IPR038071">
    <property type="entry name" value="UROD/MetE-like_sf"/>
</dbReference>
<keyword evidence="4 7" id="KW-0210">Decarboxylase</keyword>
<feature type="site" description="Transition state stabilizer" evidence="7">
    <location>
        <position position="84"/>
    </location>
</feature>
<evidence type="ECO:0000256" key="4">
    <source>
        <dbReference type="ARBA" id="ARBA00022793"/>
    </source>
</evidence>
<comment type="caution">
    <text evidence="11">The sequence shown here is derived from an EMBL/GenBank/DDBJ whole genome shotgun (WGS) entry which is preliminary data.</text>
</comment>
<keyword evidence="7" id="KW-0963">Cytoplasm</keyword>
<keyword evidence="5 7" id="KW-0456">Lyase</keyword>
<dbReference type="InterPro" id="IPR006361">
    <property type="entry name" value="Uroporphyrinogen_deCO2ase_HemE"/>
</dbReference>
<dbReference type="InterPro" id="IPR000257">
    <property type="entry name" value="Uroporphyrinogen_deCOase"/>
</dbReference>
<dbReference type="HAMAP" id="MF_00218">
    <property type="entry name" value="URO_D"/>
    <property type="match status" value="1"/>
</dbReference>
<organism evidence="11 12">
    <name type="scientific">Eiseniibacteriota bacterium</name>
    <dbReference type="NCBI Taxonomy" id="2212470"/>
    <lineage>
        <taxon>Bacteria</taxon>
        <taxon>Candidatus Eiseniibacteriota</taxon>
    </lineage>
</organism>
<feature type="binding site" evidence="7">
    <location>
        <begin position="35"/>
        <end position="39"/>
    </location>
    <ligand>
        <name>substrate</name>
    </ligand>
</feature>
<dbReference type="PROSITE" id="PS00906">
    <property type="entry name" value="UROD_1"/>
    <property type="match status" value="1"/>
</dbReference>
<comment type="similarity">
    <text evidence="2 7 9">Belongs to the uroporphyrinogen decarboxylase family.</text>
</comment>
<feature type="binding site" evidence="7">
    <location>
        <position position="213"/>
    </location>
    <ligand>
        <name>substrate</name>
    </ligand>
</feature>
<dbReference type="GO" id="GO:0004853">
    <property type="term" value="F:uroporphyrinogen decarboxylase activity"/>
    <property type="evidence" value="ECO:0007669"/>
    <property type="project" value="UniProtKB-UniRule"/>
</dbReference>
<comment type="subcellular location">
    <subcellularLocation>
        <location evidence="7">Cytoplasm</location>
    </subcellularLocation>
</comment>
<gene>
    <name evidence="7 11" type="primary">hemE</name>
    <name evidence="11" type="ORF">KC729_18990</name>
</gene>
<sequence>MQSSMRNDSANGPNDLLLRTLRGERVERRPVWIMRQAGRYLPEYRELRAQHTFEEMCGNPELAATATLQPIERFGLDGAIVFADLMSPVAALGIDVRFDPGPVIAEPIRTSQQVARLPEQDGVIAPEVMETLALVRQRLEGRATLLGFAGGPWSIAAYLVEGRGERGFPGLRRMAFEAPDVLEALLDRLTRLSAEYLVQQIEAGAQAVQLFETWSGILPAATWARLVKPRLAQVLERVGQTGAPRILFLQDATHLVDEALDLPADAFSLDWRVDLPGTRKKTDRVLQGNVDPAALLAGPEVTRRVVRDFLQRMPAAGHVMNLGHGITPGAPLESVQALLEETRAEARESENLTAR</sequence>
<evidence type="ECO:0000256" key="3">
    <source>
        <dbReference type="ARBA" id="ARBA00012288"/>
    </source>
</evidence>
<accession>A0A956RRM8</accession>